<feature type="signal peptide" evidence="1">
    <location>
        <begin position="1"/>
        <end position="26"/>
    </location>
</feature>
<dbReference type="EMBL" id="QNTQ01000011">
    <property type="protein sequence ID" value="RBI84280.1"/>
    <property type="molecule type" value="Genomic_DNA"/>
</dbReference>
<organism evidence="3 4">
    <name type="scientific">Rhodosalinus halophilus</name>
    <dbReference type="NCBI Taxonomy" id="2259333"/>
    <lineage>
        <taxon>Bacteria</taxon>
        <taxon>Pseudomonadati</taxon>
        <taxon>Pseudomonadota</taxon>
        <taxon>Alphaproteobacteria</taxon>
        <taxon>Rhodobacterales</taxon>
        <taxon>Paracoccaceae</taxon>
        <taxon>Rhodosalinus</taxon>
    </lineage>
</organism>
<proteinExistence type="predicted"/>
<gene>
    <name evidence="3" type="ORF">DRV85_12615</name>
</gene>
<evidence type="ECO:0000259" key="2">
    <source>
        <dbReference type="Pfam" id="PF13767"/>
    </source>
</evidence>
<dbReference type="OrthoDB" id="7876308at2"/>
<accession>A0A365U6P7</accession>
<keyword evidence="1" id="KW-0732">Signal</keyword>
<dbReference type="AlphaFoldDB" id="A0A365U6P7"/>
<feature type="domain" description="DUF4168" evidence="2">
    <location>
        <begin position="37"/>
        <end position="114"/>
    </location>
</feature>
<keyword evidence="4" id="KW-1185">Reference proteome</keyword>
<evidence type="ECO:0000313" key="3">
    <source>
        <dbReference type="EMBL" id="RBI84280.1"/>
    </source>
</evidence>
<comment type="caution">
    <text evidence="3">The sequence shown here is derived from an EMBL/GenBank/DDBJ whole genome shotgun (WGS) entry which is preliminary data.</text>
</comment>
<name>A0A365U6P7_9RHOB</name>
<protein>
    <recommendedName>
        <fullName evidence="2">DUF4168 domain-containing protein</fullName>
    </recommendedName>
</protein>
<feature type="chain" id="PRO_5016578585" description="DUF4168 domain-containing protein" evidence="1">
    <location>
        <begin position="27"/>
        <end position="124"/>
    </location>
</feature>
<reference evidence="3 4" key="1">
    <citation type="submission" date="2018-07" db="EMBL/GenBank/DDBJ databases">
        <title>Rhodosalinus sp. strain E84T genomic sequence and assembly.</title>
        <authorList>
            <person name="Liu Z.-W."/>
            <person name="Lu D.-C."/>
        </authorList>
    </citation>
    <scope>NUCLEOTIDE SEQUENCE [LARGE SCALE GENOMIC DNA]</scope>
    <source>
        <strain evidence="3 4">E84</strain>
    </source>
</reference>
<sequence>MALRTRLATMTVAAFAAVAVPLAAGAQENAPLERPFSEEKIAAFVGAALDVVQLRDSYSQRIQQAESDAERERLVQEGNAEIRSAVESAEGISLAEYSQIGRAASEDEELNARIVARIEEQMPQ</sequence>
<dbReference type="Pfam" id="PF13767">
    <property type="entry name" value="DUF4168"/>
    <property type="match status" value="1"/>
</dbReference>
<dbReference type="RefSeq" id="WP_113289834.1">
    <property type="nucleotide sequence ID" value="NZ_QNTQ01000011.1"/>
</dbReference>
<evidence type="ECO:0000256" key="1">
    <source>
        <dbReference type="SAM" id="SignalP"/>
    </source>
</evidence>
<dbReference type="InterPro" id="IPR025433">
    <property type="entry name" value="DUF4168"/>
</dbReference>
<evidence type="ECO:0000313" key="4">
    <source>
        <dbReference type="Proteomes" id="UP000253370"/>
    </source>
</evidence>
<dbReference type="Proteomes" id="UP000253370">
    <property type="component" value="Unassembled WGS sequence"/>
</dbReference>